<dbReference type="SUPFAM" id="SSF52540">
    <property type="entry name" value="P-loop containing nucleoside triphosphate hydrolases"/>
    <property type="match status" value="1"/>
</dbReference>
<keyword evidence="7 8" id="KW-0472">Membrane</keyword>
<dbReference type="PROSITE" id="PS00211">
    <property type="entry name" value="ABC_TRANSPORTER_1"/>
    <property type="match status" value="1"/>
</dbReference>
<keyword evidence="4" id="KW-0547">Nucleotide-binding</keyword>
<sequence length="642" mass="72871">MPSVLSKGAAVGAISVLTIWYNYYLHRKTIKKALASRAPSAVNLQLDVGVDEQERAFSRDAKHFSGPRKPLAQLASLMRILVPSWRSKETFIIILHTAFLILRTWLSVVVAELDGKIVKHLVRGEGKKFLAGLLSWFAISVPATYTNSMIRYLESKLSIAFRTRLTRYVHNMYLSDRLTFYKMLQLDSSISNPDQYITTDIARFCTSLSSFFSNIGKPVLDMIIFHFQLVRGIGGYGTSAMLVIYLASARLLRKFSPPISRLTAEQANLEGNLRSAHSRLITNAEEVAFYGGHEREGEHLESTLDGLMRHSIRVARVMVPRIFLEDFVVKYTWSAIGYVLCALPFLADRSINPGQRMQRFVTNKRIMMNVSDAGGRLMYSIKEMMELSGKTERVYALVSTLHSLRQKKPSRLYEDYDGIRLTNVDVKTPNGDMLVEGLNWQVKEGEHFMVTGPNGVGKTAVMRVVSGLWSAPVGTVERPDPMDIMYIPQRAYLPIGTLRDQVIYPHTVADMREAGRTDQDLLQILSAVHLAYLPKREGGWDVRKEWKDVFSGGEKQRMNLARIFYHRPNYVMLDECTSAVSSDVEGDLYERIKQLGITMVTISHRPSLQKYHNKLLHLDHSWSVENLTPSRKSPEILELSDD</sequence>
<dbReference type="PROSITE" id="PS50929">
    <property type="entry name" value="ABC_TM1F"/>
    <property type="match status" value="1"/>
</dbReference>
<evidence type="ECO:0000313" key="11">
    <source>
        <dbReference type="EMBL" id="KAJ1918834.1"/>
    </source>
</evidence>
<dbReference type="Pfam" id="PF00005">
    <property type="entry name" value="ABC_tran"/>
    <property type="match status" value="1"/>
</dbReference>
<dbReference type="PANTHER" id="PTHR11384">
    <property type="entry name" value="ATP-BINDING CASSETTE, SUB-FAMILY D MEMBER"/>
    <property type="match status" value="1"/>
</dbReference>
<protein>
    <submittedName>
        <fullName evidence="11">ATP-binding cassette long-chain fatty acid transporter pxa1</fullName>
    </submittedName>
</protein>
<dbReference type="InterPro" id="IPR003593">
    <property type="entry name" value="AAA+_ATPase"/>
</dbReference>
<evidence type="ECO:0000256" key="4">
    <source>
        <dbReference type="ARBA" id="ARBA00022741"/>
    </source>
</evidence>
<evidence type="ECO:0000256" key="6">
    <source>
        <dbReference type="ARBA" id="ARBA00022989"/>
    </source>
</evidence>
<dbReference type="GO" id="GO:0005524">
    <property type="term" value="F:ATP binding"/>
    <property type="evidence" value="ECO:0007669"/>
    <property type="project" value="UniProtKB-KW"/>
</dbReference>
<dbReference type="Proteomes" id="UP001150538">
    <property type="component" value="Unassembled WGS sequence"/>
</dbReference>
<accession>A0A9W8DUW0</accession>
<dbReference type="PROSITE" id="PS50893">
    <property type="entry name" value="ABC_TRANSPORTER_2"/>
    <property type="match status" value="1"/>
</dbReference>
<feature type="domain" description="ABC transmembrane type-1" evidence="10">
    <location>
        <begin position="94"/>
        <end position="317"/>
    </location>
</feature>
<dbReference type="InterPro" id="IPR011527">
    <property type="entry name" value="ABC1_TM_dom"/>
</dbReference>
<feature type="transmembrane region" description="Helical" evidence="8">
    <location>
        <begin position="229"/>
        <end position="248"/>
    </location>
</feature>
<dbReference type="AlphaFoldDB" id="A0A9W8DUW0"/>
<evidence type="ECO:0000313" key="12">
    <source>
        <dbReference type="Proteomes" id="UP001150538"/>
    </source>
</evidence>
<proteinExistence type="inferred from homology"/>
<gene>
    <name evidence="11" type="primary">PXA1</name>
    <name evidence="11" type="ORF">H4219_002373</name>
</gene>
<feature type="transmembrane region" description="Helical" evidence="8">
    <location>
        <begin position="129"/>
        <end position="146"/>
    </location>
</feature>
<evidence type="ECO:0000256" key="3">
    <source>
        <dbReference type="ARBA" id="ARBA00022692"/>
    </source>
</evidence>
<dbReference type="GO" id="GO:0140359">
    <property type="term" value="F:ABC-type transporter activity"/>
    <property type="evidence" value="ECO:0007669"/>
    <property type="project" value="InterPro"/>
</dbReference>
<dbReference type="GO" id="GO:0005778">
    <property type="term" value="C:peroxisomal membrane"/>
    <property type="evidence" value="ECO:0007669"/>
    <property type="project" value="TreeGrafter"/>
</dbReference>
<evidence type="ECO:0000256" key="1">
    <source>
        <dbReference type="ARBA" id="ARBA00008575"/>
    </source>
</evidence>
<dbReference type="GO" id="GO:0007031">
    <property type="term" value="P:peroxisome organization"/>
    <property type="evidence" value="ECO:0007669"/>
    <property type="project" value="TreeGrafter"/>
</dbReference>
<comment type="caution">
    <text evidence="11">The sequence shown here is derived from an EMBL/GenBank/DDBJ whole genome shotgun (WGS) entry which is preliminary data.</text>
</comment>
<evidence type="ECO:0000256" key="5">
    <source>
        <dbReference type="ARBA" id="ARBA00022840"/>
    </source>
</evidence>
<dbReference type="InterPro" id="IPR027417">
    <property type="entry name" value="P-loop_NTPase"/>
</dbReference>
<keyword evidence="12" id="KW-1185">Reference proteome</keyword>
<dbReference type="EMBL" id="JANBPU010000037">
    <property type="protein sequence ID" value="KAJ1918834.1"/>
    <property type="molecule type" value="Genomic_DNA"/>
</dbReference>
<name>A0A9W8DUW0_9FUNG</name>
<dbReference type="GO" id="GO:0015910">
    <property type="term" value="P:long-chain fatty acid import into peroxisome"/>
    <property type="evidence" value="ECO:0007669"/>
    <property type="project" value="TreeGrafter"/>
</dbReference>
<keyword evidence="2" id="KW-0813">Transport</keyword>
<reference evidence="11" key="1">
    <citation type="submission" date="2022-07" db="EMBL/GenBank/DDBJ databases">
        <title>Phylogenomic reconstructions and comparative analyses of Kickxellomycotina fungi.</title>
        <authorList>
            <person name="Reynolds N.K."/>
            <person name="Stajich J.E."/>
            <person name="Barry K."/>
            <person name="Grigoriev I.V."/>
            <person name="Crous P."/>
            <person name="Smith M.E."/>
        </authorList>
    </citation>
    <scope>NUCLEOTIDE SEQUENCE</scope>
    <source>
        <strain evidence="11">NBRC 100468</strain>
    </source>
</reference>
<dbReference type="InterPro" id="IPR036640">
    <property type="entry name" value="ABC1_TM_sf"/>
</dbReference>
<keyword evidence="6 8" id="KW-1133">Transmembrane helix</keyword>
<dbReference type="InterPro" id="IPR050835">
    <property type="entry name" value="ABC_transporter_sub-D"/>
</dbReference>
<dbReference type="GO" id="GO:0042760">
    <property type="term" value="P:very long-chain fatty acid catabolic process"/>
    <property type="evidence" value="ECO:0007669"/>
    <property type="project" value="TreeGrafter"/>
</dbReference>
<evidence type="ECO:0000259" key="9">
    <source>
        <dbReference type="PROSITE" id="PS50893"/>
    </source>
</evidence>
<evidence type="ECO:0000256" key="8">
    <source>
        <dbReference type="SAM" id="Phobius"/>
    </source>
</evidence>
<dbReference type="InterPro" id="IPR017871">
    <property type="entry name" value="ABC_transporter-like_CS"/>
</dbReference>
<feature type="domain" description="ABC transporter" evidence="9">
    <location>
        <begin position="419"/>
        <end position="639"/>
    </location>
</feature>
<evidence type="ECO:0000259" key="10">
    <source>
        <dbReference type="PROSITE" id="PS50929"/>
    </source>
</evidence>
<keyword evidence="5 11" id="KW-0067">ATP-binding</keyword>
<dbReference type="Pfam" id="PF06472">
    <property type="entry name" value="ABC_membrane_2"/>
    <property type="match status" value="1"/>
</dbReference>
<comment type="similarity">
    <text evidence="1">Belongs to the ABC transporter superfamily. ABCD family. Peroxisomal fatty acyl CoA transporter (TC 3.A.1.203) subfamily.</text>
</comment>
<dbReference type="SUPFAM" id="SSF90123">
    <property type="entry name" value="ABC transporter transmembrane region"/>
    <property type="match status" value="1"/>
</dbReference>
<organism evidence="11 12">
    <name type="scientific">Mycoemilia scoparia</name>
    <dbReference type="NCBI Taxonomy" id="417184"/>
    <lineage>
        <taxon>Eukaryota</taxon>
        <taxon>Fungi</taxon>
        <taxon>Fungi incertae sedis</taxon>
        <taxon>Zoopagomycota</taxon>
        <taxon>Kickxellomycotina</taxon>
        <taxon>Kickxellomycetes</taxon>
        <taxon>Kickxellales</taxon>
        <taxon>Kickxellaceae</taxon>
        <taxon>Mycoemilia</taxon>
    </lineage>
</organism>
<dbReference type="GO" id="GO:0005324">
    <property type="term" value="F:long-chain fatty acid transmembrane transporter activity"/>
    <property type="evidence" value="ECO:0007669"/>
    <property type="project" value="TreeGrafter"/>
</dbReference>
<dbReference type="CDD" id="cd03223">
    <property type="entry name" value="ABCD_peroxisomal_ALDP"/>
    <property type="match status" value="1"/>
</dbReference>
<evidence type="ECO:0000256" key="7">
    <source>
        <dbReference type="ARBA" id="ARBA00023136"/>
    </source>
</evidence>
<dbReference type="Gene3D" id="3.40.50.300">
    <property type="entry name" value="P-loop containing nucleotide triphosphate hydrolases"/>
    <property type="match status" value="1"/>
</dbReference>
<dbReference type="GO" id="GO:0016887">
    <property type="term" value="F:ATP hydrolysis activity"/>
    <property type="evidence" value="ECO:0007669"/>
    <property type="project" value="InterPro"/>
</dbReference>
<dbReference type="SMART" id="SM00382">
    <property type="entry name" value="AAA"/>
    <property type="match status" value="1"/>
</dbReference>
<feature type="transmembrane region" description="Helical" evidence="8">
    <location>
        <begin position="6"/>
        <end position="24"/>
    </location>
</feature>
<dbReference type="OrthoDB" id="422637at2759"/>
<dbReference type="InterPro" id="IPR003439">
    <property type="entry name" value="ABC_transporter-like_ATP-bd"/>
</dbReference>
<dbReference type="Gene3D" id="1.20.1560.10">
    <property type="entry name" value="ABC transporter type 1, transmembrane domain"/>
    <property type="match status" value="1"/>
</dbReference>
<dbReference type="GO" id="GO:0006635">
    <property type="term" value="P:fatty acid beta-oxidation"/>
    <property type="evidence" value="ECO:0007669"/>
    <property type="project" value="TreeGrafter"/>
</dbReference>
<evidence type="ECO:0000256" key="2">
    <source>
        <dbReference type="ARBA" id="ARBA00022448"/>
    </source>
</evidence>
<dbReference type="PANTHER" id="PTHR11384:SF67">
    <property type="entry name" value="ATP-BINDING CASSETTE SUB-FAMILY D MEMBER 1"/>
    <property type="match status" value="1"/>
</dbReference>
<keyword evidence="3 8" id="KW-0812">Transmembrane</keyword>
<feature type="transmembrane region" description="Helical" evidence="8">
    <location>
        <begin position="90"/>
        <end position="109"/>
    </location>
</feature>